<evidence type="ECO:0000256" key="1">
    <source>
        <dbReference type="ARBA" id="ARBA00004496"/>
    </source>
</evidence>
<dbReference type="eggNOG" id="COG0802">
    <property type="taxonomic scope" value="Bacteria"/>
</dbReference>
<dbReference type="GeneID" id="98068435"/>
<dbReference type="Gene3D" id="3.40.50.300">
    <property type="entry name" value="P-loop containing nucleotide triphosphate hydrolases"/>
    <property type="match status" value="1"/>
</dbReference>
<proteinExistence type="inferred from homology"/>
<dbReference type="GO" id="GO:0046872">
    <property type="term" value="F:metal ion binding"/>
    <property type="evidence" value="ECO:0007669"/>
    <property type="project" value="UniProtKB-KW"/>
</dbReference>
<dbReference type="GO" id="GO:0005737">
    <property type="term" value="C:cytoplasm"/>
    <property type="evidence" value="ECO:0007669"/>
    <property type="project" value="UniProtKB-SubCell"/>
</dbReference>
<keyword evidence="4" id="KW-0963">Cytoplasm</keyword>
<reference evidence="11 12" key="1">
    <citation type="submission" date="2012-01" db="EMBL/GenBank/DDBJ databases">
        <title>The Genome Sequence of Odoribacter laneus YIT 12061.</title>
        <authorList>
            <consortium name="The Broad Institute Genome Sequencing Platform"/>
            <person name="Earl A."/>
            <person name="Ward D."/>
            <person name="Feldgarden M."/>
            <person name="Gevers D."/>
            <person name="Morotomi M."/>
            <person name="Young S.K."/>
            <person name="Zeng Q."/>
            <person name="Gargeya S."/>
            <person name="Fitzgerald M."/>
            <person name="Haas B."/>
            <person name="Abouelleil A."/>
            <person name="Alvarado L."/>
            <person name="Arachchi H.M."/>
            <person name="Berlin A."/>
            <person name="Chapman S.B."/>
            <person name="Gearin G."/>
            <person name="Goldberg J."/>
            <person name="Griggs A."/>
            <person name="Gujja S."/>
            <person name="Hansen M."/>
            <person name="Heiman D."/>
            <person name="Howarth C."/>
            <person name="Larimer J."/>
            <person name="Lui A."/>
            <person name="MacDonald P.J.P."/>
            <person name="McCowen C."/>
            <person name="Montmayeur A."/>
            <person name="Murphy C."/>
            <person name="Neiman D."/>
            <person name="Pearson M."/>
            <person name="Priest M."/>
            <person name="Roberts A."/>
            <person name="Saif S."/>
            <person name="Shea T."/>
            <person name="Sisk P."/>
            <person name="Stolte C."/>
            <person name="Sykes S."/>
            <person name="Wortman J."/>
            <person name="Nusbaum C."/>
            <person name="Birren B."/>
        </authorList>
    </citation>
    <scope>NUCLEOTIDE SEQUENCE [LARGE SCALE GENOMIC DNA]</scope>
    <source>
        <strain evidence="11 12">YIT 12061</strain>
    </source>
</reference>
<dbReference type="PATRIC" id="fig|742817.3.peg.886"/>
<sequence length="138" mass="15658">MKWTINSLEELQEVARKFLEYVGERKIFALYGAMGVGKTTFVKAIGNCAGVTDDISSPTFAIVNEYQTKTGKVIYHFDFYRINTIAEAMDFGYEEYFYGGAPCFIEWPEKIAELLPSDTVGCYFTELPNGSRELEVKL</sequence>
<evidence type="ECO:0000256" key="4">
    <source>
        <dbReference type="ARBA" id="ARBA00022490"/>
    </source>
</evidence>
<evidence type="ECO:0000256" key="8">
    <source>
        <dbReference type="ARBA" id="ARBA00022840"/>
    </source>
</evidence>
<evidence type="ECO:0000313" key="12">
    <source>
        <dbReference type="Proteomes" id="UP000004892"/>
    </source>
</evidence>
<keyword evidence="6" id="KW-0479">Metal-binding</keyword>
<evidence type="ECO:0000313" key="11">
    <source>
        <dbReference type="EMBL" id="EHP49311.1"/>
    </source>
</evidence>
<name>H1DEZ3_9BACT</name>
<evidence type="ECO:0000256" key="9">
    <source>
        <dbReference type="ARBA" id="ARBA00022842"/>
    </source>
</evidence>
<gene>
    <name evidence="11" type="ORF">HMPREF9449_00829</name>
</gene>
<dbReference type="PANTHER" id="PTHR33540">
    <property type="entry name" value="TRNA THREONYLCARBAMOYLADENOSINE BIOSYNTHESIS PROTEIN TSAE"/>
    <property type="match status" value="1"/>
</dbReference>
<dbReference type="InterPro" id="IPR003442">
    <property type="entry name" value="T6A_TsaE"/>
</dbReference>
<keyword evidence="5" id="KW-0819">tRNA processing</keyword>
<evidence type="ECO:0000256" key="10">
    <source>
        <dbReference type="ARBA" id="ARBA00032441"/>
    </source>
</evidence>
<dbReference type="GO" id="GO:0005524">
    <property type="term" value="F:ATP binding"/>
    <property type="evidence" value="ECO:0007669"/>
    <property type="project" value="UniProtKB-KW"/>
</dbReference>
<evidence type="ECO:0000256" key="6">
    <source>
        <dbReference type="ARBA" id="ARBA00022723"/>
    </source>
</evidence>
<comment type="caution">
    <text evidence="11">The sequence shown here is derived from an EMBL/GenBank/DDBJ whole genome shotgun (WGS) entry which is preliminary data.</text>
</comment>
<evidence type="ECO:0000256" key="2">
    <source>
        <dbReference type="ARBA" id="ARBA00007599"/>
    </source>
</evidence>
<dbReference type="EMBL" id="ADMC01000014">
    <property type="protein sequence ID" value="EHP49311.1"/>
    <property type="molecule type" value="Genomic_DNA"/>
</dbReference>
<accession>H1DEZ3</accession>
<dbReference type="InterPro" id="IPR027417">
    <property type="entry name" value="P-loop_NTPase"/>
</dbReference>
<comment type="subcellular location">
    <subcellularLocation>
        <location evidence="1">Cytoplasm</location>
    </subcellularLocation>
</comment>
<dbReference type="Pfam" id="PF02367">
    <property type="entry name" value="TsaE"/>
    <property type="match status" value="1"/>
</dbReference>
<dbReference type="GO" id="GO:0002949">
    <property type="term" value="P:tRNA threonylcarbamoyladenosine modification"/>
    <property type="evidence" value="ECO:0007669"/>
    <property type="project" value="InterPro"/>
</dbReference>
<dbReference type="STRING" id="742817.HMPREF9449_00829"/>
<evidence type="ECO:0000256" key="7">
    <source>
        <dbReference type="ARBA" id="ARBA00022741"/>
    </source>
</evidence>
<keyword evidence="7" id="KW-0547">Nucleotide-binding</keyword>
<evidence type="ECO:0000256" key="5">
    <source>
        <dbReference type="ARBA" id="ARBA00022694"/>
    </source>
</evidence>
<protein>
    <recommendedName>
        <fullName evidence="3">tRNA threonylcarbamoyladenosine biosynthesis protein TsaE</fullName>
    </recommendedName>
    <alternativeName>
        <fullName evidence="10">t(6)A37 threonylcarbamoyladenosine biosynthesis protein TsaE</fullName>
    </alternativeName>
</protein>
<dbReference type="SUPFAM" id="SSF52540">
    <property type="entry name" value="P-loop containing nucleoside triphosphate hydrolases"/>
    <property type="match status" value="1"/>
</dbReference>
<organism evidence="11 12">
    <name type="scientific">Odoribacter laneus YIT 12061</name>
    <dbReference type="NCBI Taxonomy" id="742817"/>
    <lineage>
        <taxon>Bacteria</taxon>
        <taxon>Pseudomonadati</taxon>
        <taxon>Bacteroidota</taxon>
        <taxon>Bacteroidia</taxon>
        <taxon>Bacteroidales</taxon>
        <taxon>Odoribacteraceae</taxon>
        <taxon>Odoribacter</taxon>
    </lineage>
</organism>
<keyword evidence="12" id="KW-1185">Reference proteome</keyword>
<comment type="similarity">
    <text evidence="2">Belongs to the TsaE family.</text>
</comment>
<dbReference type="PANTHER" id="PTHR33540:SF2">
    <property type="entry name" value="TRNA THREONYLCARBAMOYLADENOSINE BIOSYNTHESIS PROTEIN TSAE"/>
    <property type="match status" value="1"/>
</dbReference>
<dbReference type="Proteomes" id="UP000004892">
    <property type="component" value="Unassembled WGS sequence"/>
</dbReference>
<keyword evidence="9" id="KW-0460">Magnesium</keyword>
<dbReference type="RefSeq" id="WP_009135977.1">
    <property type="nucleotide sequence ID" value="NZ_JH594596.1"/>
</dbReference>
<dbReference type="HOGENOM" id="CLU_087829_5_0_10"/>
<dbReference type="AlphaFoldDB" id="H1DEZ3"/>
<keyword evidence="8" id="KW-0067">ATP-binding</keyword>
<evidence type="ECO:0000256" key="3">
    <source>
        <dbReference type="ARBA" id="ARBA00019010"/>
    </source>
</evidence>
<dbReference type="NCBIfam" id="TIGR00150">
    <property type="entry name" value="T6A_YjeE"/>
    <property type="match status" value="1"/>
</dbReference>